<dbReference type="OrthoDB" id="2382360at2"/>
<proteinExistence type="predicted"/>
<keyword evidence="2" id="KW-1185">Reference proteome</keyword>
<protein>
    <recommendedName>
        <fullName evidence="3">DUF4264 domain-containing protein</fullName>
    </recommendedName>
</protein>
<sequence>METHELEALATVQVETGDNFYKIVDFLNRTLKPYNLVFGLSKEEDNTLWLSVYEATQHPARH</sequence>
<evidence type="ECO:0000313" key="2">
    <source>
        <dbReference type="Proteomes" id="UP000217785"/>
    </source>
</evidence>
<gene>
    <name evidence="1" type="ORF">EFBL_1402</name>
</gene>
<dbReference type="AlphaFoldDB" id="A0A292YGQ1"/>
<dbReference type="Proteomes" id="UP000217785">
    <property type="component" value="Unassembled WGS sequence"/>
</dbReference>
<comment type="caution">
    <text evidence="1">The sequence shown here is derived from an EMBL/GenBank/DDBJ whole genome shotgun (WGS) entry which is preliminary data.</text>
</comment>
<accession>A0A292YGQ1</accession>
<dbReference type="RefSeq" id="WP_096181473.1">
    <property type="nucleotide sequence ID" value="NZ_BDUF01000029.1"/>
</dbReference>
<dbReference type="Pfam" id="PF14084">
    <property type="entry name" value="DUF4264"/>
    <property type="match status" value="1"/>
</dbReference>
<dbReference type="EMBL" id="BDUF01000029">
    <property type="protein sequence ID" value="GAX89777.1"/>
    <property type="molecule type" value="Genomic_DNA"/>
</dbReference>
<name>A0A292YGQ1_9BACL</name>
<reference evidence="2" key="1">
    <citation type="submission" date="2017-07" db="EMBL/GenBank/DDBJ databases">
        <title>Draft genome sequence of Effusibacillus lacus strain skLN1.</title>
        <authorList>
            <person name="Watanabe M."/>
            <person name="Kojima H."/>
            <person name="Fukui M."/>
        </authorList>
    </citation>
    <scope>NUCLEOTIDE SEQUENCE [LARGE SCALE GENOMIC DNA]</scope>
    <source>
        <strain evidence="2">skLN1</strain>
    </source>
</reference>
<evidence type="ECO:0008006" key="3">
    <source>
        <dbReference type="Google" id="ProtNLM"/>
    </source>
</evidence>
<organism evidence="1 2">
    <name type="scientific">Effusibacillus lacus</name>
    <dbReference type="NCBI Taxonomy" id="1348429"/>
    <lineage>
        <taxon>Bacteria</taxon>
        <taxon>Bacillati</taxon>
        <taxon>Bacillota</taxon>
        <taxon>Bacilli</taxon>
        <taxon>Bacillales</taxon>
        <taxon>Alicyclobacillaceae</taxon>
        <taxon>Effusibacillus</taxon>
    </lineage>
</organism>
<evidence type="ECO:0000313" key="1">
    <source>
        <dbReference type="EMBL" id="GAX89777.1"/>
    </source>
</evidence>
<dbReference type="InterPro" id="IPR012190">
    <property type="entry name" value="UCP036698"/>
</dbReference>